<dbReference type="SUPFAM" id="SSF55205">
    <property type="entry name" value="EPT/RTPC-like"/>
    <property type="match status" value="1"/>
</dbReference>
<dbReference type="InterPro" id="IPR023797">
    <property type="entry name" value="RNA3'_phos_cyclase_dom"/>
</dbReference>
<dbReference type="Proteomes" id="UP000799444">
    <property type="component" value="Unassembled WGS sequence"/>
</dbReference>
<evidence type="ECO:0000256" key="2">
    <source>
        <dbReference type="PIRSR" id="PIRSR005378-2"/>
    </source>
</evidence>
<evidence type="ECO:0000256" key="1">
    <source>
        <dbReference type="PIRSR" id="PIRSR005378-1"/>
    </source>
</evidence>
<evidence type="ECO:0000313" key="4">
    <source>
        <dbReference type="EMBL" id="KAF2732635.1"/>
    </source>
</evidence>
<feature type="active site" description="Tele-AMP-histidine intermediate" evidence="1">
    <location>
        <position position="341"/>
    </location>
</feature>
<dbReference type="EMBL" id="ML996174">
    <property type="protein sequence ID" value="KAF2732635.1"/>
    <property type="molecule type" value="Genomic_DNA"/>
</dbReference>
<accession>A0A9P4QUE1</accession>
<name>A0A9P4QUE1_9PLEO</name>
<dbReference type="PIRSF" id="PIRSF005378">
    <property type="entry name" value="RNA3'_term_phos_cycl_euk"/>
    <property type="match status" value="1"/>
</dbReference>
<dbReference type="PANTHER" id="PTHR11096:SF0">
    <property type="entry name" value="RNA 3'-TERMINAL PHOSPHATE CYCLASE"/>
    <property type="match status" value="1"/>
</dbReference>
<keyword evidence="2" id="KW-0067">ATP-binding</keyword>
<feature type="binding site" evidence="2">
    <location>
        <position position="108"/>
    </location>
    <ligand>
        <name>ATP</name>
        <dbReference type="ChEBI" id="CHEBI:30616"/>
    </ligand>
</feature>
<dbReference type="InterPro" id="IPR036553">
    <property type="entry name" value="RPTC_insert"/>
</dbReference>
<sequence>MPPTVHLEGTTLEGGGQLLRLATCLSSLTLTPIRITSIRGKRSGGGGLKSQHLTSIQYLASASSARLSGAGLKSREITFKPPPATTSPVITDCYIQQSTPGSVNLILQAVLPYILLCATAPVRIKISGGTNVSNSPSVDYVRYVLFPMLEHIGIPGLSATLHSRGWSTGSTRVGSVTYTIPPLQSALPGFCFTQRGDVVGVKAVVLAPRECEARVREELDVVFAKRREGLFGNGEGELEVEFEDSHHEKRYYLLLVATTGTEMRLGRDWLYDGGVRAGKGDRVVQELVKKVFADLVAEIEHEGCVDEYLRDQLVVFQALARGKSEVDGGRREGELVEASLHARTAQWVVGEILGVHFDEKGGCEGVEFVPGTCSSHA</sequence>
<feature type="domain" description="RNA 3'-terminal phosphate cyclase" evidence="3">
    <location>
        <begin position="12"/>
        <end position="357"/>
    </location>
</feature>
<evidence type="ECO:0000259" key="3">
    <source>
        <dbReference type="Pfam" id="PF01137"/>
    </source>
</evidence>
<keyword evidence="2" id="KW-0547">Nucleotide-binding</keyword>
<dbReference type="Pfam" id="PF01137">
    <property type="entry name" value="RTC"/>
    <property type="match status" value="1"/>
</dbReference>
<evidence type="ECO:0000313" key="5">
    <source>
        <dbReference type="Proteomes" id="UP000799444"/>
    </source>
</evidence>
<dbReference type="PANTHER" id="PTHR11096">
    <property type="entry name" value="RNA 3' TERMINAL PHOSPHATE CYCLASE"/>
    <property type="match status" value="1"/>
</dbReference>
<dbReference type="InterPro" id="IPR000228">
    <property type="entry name" value="RNA3'_term_phos_cyc"/>
</dbReference>
<dbReference type="Gene3D" id="3.65.10.20">
    <property type="entry name" value="RNA 3'-terminal phosphate cyclase domain"/>
    <property type="match status" value="1"/>
</dbReference>
<comment type="caution">
    <text evidence="4">The sequence shown here is derived from an EMBL/GenBank/DDBJ whole genome shotgun (WGS) entry which is preliminary data.</text>
</comment>
<feature type="binding site" evidence="2">
    <location>
        <begin position="308"/>
        <end position="312"/>
    </location>
    <ligand>
        <name>ATP</name>
        <dbReference type="ChEBI" id="CHEBI:30616"/>
    </ligand>
</feature>
<proteinExistence type="predicted"/>
<reference evidence="4" key="1">
    <citation type="journal article" date="2020" name="Stud. Mycol.">
        <title>101 Dothideomycetes genomes: a test case for predicting lifestyles and emergence of pathogens.</title>
        <authorList>
            <person name="Haridas S."/>
            <person name="Albert R."/>
            <person name="Binder M."/>
            <person name="Bloem J."/>
            <person name="Labutti K."/>
            <person name="Salamov A."/>
            <person name="Andreopoulos B."/>
            <person name="Baker S."/>
            <person name="Barry K."/>
            <person name="Bills G."/>
            <person name="Bluhm B."/>
            <person name="Cannon C."/>
            <person name="Castanera R."/>
            <person name="Culley D."/>
            <person name="Daum C."/>
            <person name="Ezra D."/>
            <person name="Gonzalez J."/>
            <person name="Henrissat B."/>
            <person name="Kuo A."/>
            <person name="Liang C."/>
            <person name="Lipzen A."/>
            <person name="Lutzoni F."/>
            <person name="Magnuson J."/>
            <person name="Mondo S."/>
            <person name="Nolan M."/>
            <person name="Ohm R."/>
            <person name="Pangilinan J."/>
            <person name="Park H.-J."/>
            <person name="Ramirez L."/>
            <person name="Alfaro M."/>
            <person name="Sun H."/>
            <person name="Tritt A."/>
            <person name="Yoshinaga Y."/>
            <person name="Zwiers L.-H."/>
            <person name="Turgeon B."/>
            <person name="Goodwin S."/>
            <person name="Spatafora J."/>
            <person name="Crous P."/>
            <person name="Grigoriev I."/>
        </authorList>
    </citation>
    <scope>NUCLEOTIDE SEQUENCE</scope>
    <source>
        <strain evidence="4">CBS 125425</strain>
    </source>
</reference>
<protein>
    <submittedName>
        <fullName evidence="4">RNA 3'-terminal phosphate cyclase</fullName>
    </submittedName>
</protein>
<dbReference type="InterPro" id="IPR037136">
    <property type="entry name" value="RNA3'_phos_cyclase_dom_sf"/>
</dbReference>
<dbReference type="OrthoDB" id="25029at2759"/>
<gene>
    <name evidence="4" type="ORF">EJ04DRAFT_544584</name>
</gene>
<keyword evidence="5" id="KW-1185">Reference proteome</keyword>
<dbReference type="Gene3D" id="3.30.360.20">
    <property type="entry name" value="RNA 3'-terminal phosphate cyclase, insert domain"/>
    <property type="match status" value="1"/>
</dbReference>
<dbReference type="GO" id="GO:0005634">
    <property type="term" value="C:nucleus"/>
    <property type="evidence" value="ECO:0007669"/>
    <property type="project" value="TreeGrafter"/>
</dbReference>
<dbReference type="GO" id="GO:0003963">
    <property type="term" value="F:RNA-3'-phosphate cyclase activity"/>
    <property type="evidence" value="ECO:0007669"/>
    <property type="project" value="TreeGrafter"/>
</dbReference>
<organism evidence="4 5">
    <name type="scientific">Polyplosphaeria fusca</name>
    <dbReference type="NCBI Taxonomy" id="682080"/>
    <lineage>
        <taxon>Eukaryota</taxon>
        <taxon>Fungi</taxon>
        <taxon>Dikarya</taxon>
        <taxon>Ascomycota</taxon>
        <taxon>Pezizomycotina</taxon>
        <taxon>Dothideomycetes</taxon>
        <taxon>Pleosporomycetidae</taxon>
        <taxon>Pleosporales</taxon>
        <taxon>Tetraplosphaeriaceae</taxon>
        <taxon>Polyplosphaeria</taxon>
    </lineage>
</organism>
<dbReference type="AlphaFoldDB" id="A0A9P4QUE1"/>
<dbReference type="GO" id="GO:0006396">
    <property type="term" value="P:RNA processing"/>
    <property type="evidence" value="ECO:0007669"/>
    <property type="project" value="InterPro"/>
</dbReference>
<dbReference type="InterPro" id="IPR013792">
    <property type="entry name" value="RNA3'P_cycl/enolpyr_Trfase_a/b"/>
</dbReference>
<dbReference type="GO" id="GO:0005524">
    <property type="term" value="F:ATP binding"/>
    <property type="evidence" value="ECO:0007669"/>
    <property type="project" value="UniProtKB-KW"/>
</dbReference>